<evidence type="ECO:0000259" key="2">
    <source>
        <dbReference type="Pfam" id="PF19701"/>
    </source>
</evidence>
<evidence type="ECO:0000313" key="3">
    <source>
        <dbReference type="EMBL" id="MFC5277814.1"/>
    </source>
</evidence>
<dbReference type="Proteomes" id="UP001596118">
    <property type="component" value="Unassembled WGS sequence"/>
</dbReference>
<name>A0ABD5QYR5_9EURY</name>
<reference evidence="3 4" key="1">
    <citation type="journal article" date="2019" name="Int. J. Syst. Evol. Microbiol.">
        <title>The Global Catalogue of Microorganisms (GCM) 10K type strain sequencing project: providing services to taxonomists for standard genome sequencing and annotation.</title>
        <authorList>
            <consortium name="The Broad Institute Genomics Platform"/>
            <consortium name="The Broad Institute Genome Sequencing Center for Infectious Disease"/>
            <person name="Wu L."/>
            <person name="Ma J."/>
        </authorList>
    </citation>
    <scope>NUCLEOTIDE SEQUENCE [LARGE SCALE GENOMIC DNA]</scope>
    <source>
        <strain evidence="3 4">CGMCC 1.12124</strain>
    </source>
</reference>
<keyword evidence="1" id="KW-0472">Membrane</keyword>
<feature type="domain" description="DUF6199" evidence="2">
    <location>
        <begin position="10"/>
        <end position="73"/>
    </location>
</feature>
<proteinExistence type="predicted"/>
<comment type="caution">
    <text evidence="3">The sequence shown here is derived from an EMBL/GenBank/DDBJ whole genome shotgun (WGS) entry which is preliminary data.</text>
</comment>
<sequence length="79" mass="8337">MTGIRELLAVAIGTLFGLLLIAAPRAAVRLSVFVGPDHRRGGEYGTDASVPDRWLWIVRGLGVACLAVAAVVGYRAFSV</sequence>
<evidence type="ECO:0000256" key="1">
    <source>
        <dbReference type="SAM" id="Phobius"/>
    </source>
</evidence>
<gene>
    <name evidence="3" type="ORF">ACFPM1_03395</name>
</gene>
<dbReference type="RefSeq" id="WP_256412334.1">
    <property type="nucleotide sequence ID" value="NZ_JANHDM010000009.1"/>
</dbReference>
<dbReference type="AlphaFoldDB" id="A0ABD5QYR5"/>
<feature type="transmembrane region" description="Helical" evidence="1">
    <location>
        <begin position="54"/>
        <end position="77"/>
    </location>
</feature>
<accession>A0ABD5QYR5</accession>
<dbReference type="InterPro" id="IPR045679">
    <property type="entry name" value="DUF6199"/>
</dbReference>
<dbReference type="Pfam" id="PF19701">
    <property type="entry name" value="DUF6199"/>
    <property type="match status" value="1"/>
</dbReference>
<organism evidence="3 4">
    <name type="scientific">Halorubrum rubrum</name>
    <dbReference type="NCBI Taxonomy" id="1126240"/>
    <lineage>
        <taxon>Archaea</taxon>
        <taxon>Methanobacteriati</taxon>
        <taxon>Methanobacteriota</taxon>
        <taxon>Stenosarchaea group</taxon>
        <taxon>Halobacteria</taxon>
        <taxon>Halobacteriales</taxon>
        <taxon>Haloferacaceae</taxon>
        <taxon>Halorubrum</taxon>
    </lineage>
</organism>
<keyword evidence="4" id="KW-1185">Reference proteome</keyword>
<keyword evidence="1" id="KW-0812">Transmembrane</keyword>
<evidence type="ECO:0000313" key="4">
    <source>
        <dbReference type="Proteomes" id="UP001596118"/>
    </source>
</evidence>
<protein>
    <recommendedName>
        <fullName evidence="2">DUF6199 domain-containing protein</fullName>
    </recommendedName>
</protein>
<keyword evidence="1" id="KW-1133">Transmembrane helix</keyword>
<dbReference type="EMBL" id="JBHSKY010000003">
    <property type="protein sequence ID" value="MFC5277814.1"/>
    <property type="molecule type" value="Genomic_DNA"/>
</dbReference>